<dbReference type="AlphaFoldDB" id="A0A2W1DMT5"/>
<accession>A0A2W1DMT5</accession>
<gene>
    <name evidence="1" type="ORF">PtrM4_090730</name>
</gene>
<dbReference type="KEGG" id="ptrr:6342415"/>
<dbReference type="EMBL" id="NQIK02000004">
    <property type="protein sequence ID" value="KAF7571573.1"/>
    <property type="molecule type" value="Genomic_DNA"/>
</dbReference>
<dbReference type="GeneID" id="6342415"/>
<sequence length="644" mass="71435">MGKKTRYTPFDWTAVSLATPKGHQSSNGHRAHPLAGEPQHRDISTRVTRKAGLGNKQTEPKDGASTKARQGLSESLVEPASAGLSEGRIGSLSDAVTDKSSMLATDTGKFPDDKCVSDLIQVSKERQVLQEGTRPAPGLWNEQTDEDNEKAQLSTTLCSTEVPIAEALLLVSDTPVTSSTGLSEPVAQRNPCDLQSPSLPSLLPQELTGARPPFVDISSIVGISIYQQHGKPRSRWPSRRLVSPPTVGKVYFLADRGNFPYSIIHTQKQQNGFFKHPVLVTAVEGEVAYFYALTKAAPQAIRDLNMCLLLGSTTVDQGIYILRLDEDSSAMQTETWVNLEQRYYIEWSNLFEWALDVRSNPDDLWKLKKRVHELEADQNRYIYKPLLQNMSVIRPGTVLMLCNGTHSSTLGAPVLIVENQYPRCYFLRIKLFADNINFNPEAKRTNGQPRHMCLEIAKHPKIGHDNTPVMVVEPDCPKMREPSYVEVFAKTKPANFELCKTWCWPPIVIREDSMQVLRQYMAYYSGSNGVAARGSQQSSTGSSGPSTPYGSISFYLMSSNPSGIFYTPSGAMPSSPASYHYGNQYVQGMYPPQSPYQAPSFDYNMCGYLPHGSTQFPTSMPLAGMYSNNADVLFDAYGRPYPRP</sequence>
<dbReference type="Proteomes" id="UP000245464">
    <property type="component" value="Chromosome 4"/>
</dbReference>
<protein>
    <submittedName>
        <fullName evidence="1">Uncharacterized protein</fullName>
    </submittedName>
</protein>
<reference evidence="1" key="1">
    <citation type="journal article" date="2018" name="BMC Genomics">
        <title>Comparative genomics of the wheat fungal pathogen Pyrenophora tritici-repentis reveals chromosomal variations and genome plasticity.</title>
        <authorList>
            <person name="Moolhuijzen P."/>
            <person name="See P.T."/>
            <person name="Hane J.K."/>
            <person name="Shi G."/>
            <person name="Liu Z."/>
            <person name="Oliver R.P."/>
            <person name="Moffat C.S."/>
        </authorList>
    </citation>
    <scope>NUCLEOTIDE SEQUENCE [LARGE SCALE GENOMIC DNA]</scope>
    <source>
        <strain evidence="1">M4</strain>
    </source>
</reference>
<dbReference type="RefSeq" id="XP_065962601.1">
    <property type="nucleotide sequence ID" value="XM_066106933.1"/>
</dbReference>
<evidence type="ECO:0000313" key="2">
    <source>
        <dbReference type="Proteomes" id="UP000245464"/>
    </source>
</evidence>
<organism evidence="1 2">
    <name type="scientific">Pyrenophora tritici-repentis</name>
    <dbReference type="NCBI Taxonomy" id="45151"/>
    <lineage>
        <taxon>Eukaryota</taxon>
        <taxon>Fungi</taxon>
        <taxon>Dikarya</taxon>
        <taxon>Ascomycota</taxon>
        <taxon>Pezizomycotina</taxon>
        <taxon>Dothideomycetes</taxon>
        <taxon>Pleosporomycetidae</taxon>
        <taxon>Pleosporales</taxon>
        <taxon>Pleosporineae</taxon>
        <taxon>Pleosporaceae</taxon>
        <taxon>Pyrenophora</taxon>
    </lineage>
</organism>
<comment type="caution">
    <text evidence="1">The sequence shown here is derived from an EMBL/GenBank/DDBJ whole genome shotgun (WGS) entry which is preliminary data.</text>
</comment>
<evidence type="ECO:0000313" key="1">
    <source>
        <dbReference type="EMBL" id="KAF7571573.1"/>
    </source>
</evidence>
<proteinExistence type="predicted"/>
<name>A0A2W1DMT5_9PLEO</name>